<dbReference type="GO" id="GO:0043130">
    <property type="term" value="F:ubiquitin binding"/>
    <property type="evidence" value="ECO:0007669"/>
    <property type="project" value="TreeGrafter"/>
</dbReference>
<feature type="domain" description="UBX" evidence="2">
    <location>
        <begin position="458"/>
        <end position="562"/>
    </location>
</feature>
<keyword evidence="4" id="KW-1185">Reference proteome</keyword>
<dbReference type="PROSITE" id="PS50033">
    <property type="entry name" value="UBX"/>
    <property type="match status" value="1"/>
</dbReference>
<dbReference type="InterPro" id="IPR009060">
    <property type="entry name" value="UBA-like_sf"/>
</dbReference>
<feature type="region of interest" description="Disordered" evidence="1">
    <location>
        <begin position="47"/>
        <end position="97"/>
    </location>
</feature>
<comment type="caution">
    <text evidence="3">The sequence shown here is derived from an EMBL/GenBank/DDBJ whole genome shotgun (WGS) entry which is preliminary data.</text>
</comment>
<evidence type="ECO:0000256" key="1">
    <source>
        <dbReference type="SAM" id="MobiDB-lite"/>
    </source>
</evidence>
<feature type="region of interest" description="Disordered" evidence="1">
    <location>
        <begin position="235"/>
        <end position="326"/>
    </location>
</feature>
<feature type="region of interest" description="Disordered" evidence="1">
    <location>
        <begin position="109"/>
        <end position="133"/>
    </location>
</feature>
<feature type="region of interest" description="Disordered" evidence="1">
    <location>
        <begin position="405"/>
        <end position="434"/>
    </location>
</feature>
<feature type="compositionally biased region" description="Low complexity" evidence="1">
    <location>
        <begin position="241"/>
        <end position="250"/>
    </location>
</feature>
<dbReference type="InterPro" id="IPR029071">
    <property type="entry name" value="Ubiquitin-like_domsf"/>
</dbReference>
<feature type="compositionally biased region" description="Low complexity" evidence="1">
    <location>
        <begin position="293"/>
        <end position="308"/>
    </location>
</feature>
<dbReference type="Pfam" id="PF14555">
    <property type="entry name" value="UBA_4"/>
    <property type="match status" value="1"/>
</dbReference>
<dbReference type="PANTHER" id="PTHR23322">
    <property type="entry name" value="FAS-ASSOCIATED PROTEIN"/>
    <property type="match status" value="1"/>
</dbReference>
<dbReference type="GO" id="GO:0005634">
    <property type="term" value="C:nucleus"/>
    <property type="evidence" value="ECO:0007669"/>
    <property type="project" value="TreeGrafter"/>
</dbReference>
<evidence type="ECO:0000313" key="4">
    <source>
        <dbReference type="Proteomes" id="UP001165080"/>
    </source>
</evidence>
<proteinExistence type="predicted"/>
<dbReference type="Pfam" id="PF00789">
    <property type="entry name" value="UBX"/>
    <property type="match status" value="1"/>
</dbReference>
<dbReference type="Proteomes" id="UP001165080">
    <property type="component" value="Unassembled WGS sequence"/>
</dbReference>
<sequence>MDAPANLPELVSEFAAITGASPLVADHYLSACNYDLNRAVEFFFEHPPAPTQAGPRPGGNAPDEEAAAMGALGDEADLAGEGLGRGGGVSGPAAADDDEELQRALAASMTDAGPGPRRGGAGSAGAGRLAQRRDEDVQVIDDEDEELPDADEMLAAMARQREAAVQAEREARGRMEEMMNRMLGGVSGRPPGLAGTSPPPGYPRVAADPLGGLASIFPGMGTGMPIPMMPGMGLGGPLLPPRAGFPAGPTGRSGRGPEGGSRARDGSGGGGAGGAGQAQRRRVEVRSGGGDAVGSAGASAAASAAAASGRGGGGGGWEDDEELQLPEGMSRHDLEEARMMEAALLGVPYEGPLHTFGSGRAGGAGGAGGGAEDREVAPEVWEHRELRWDQDRAYEESLAADRAKEQAAARAKAEAEAREREQREAEAAAERAATEEAARVEALVAAKAGRLPQEPPSSDAGAITVMVRLPDGSRHSRRFARGDRLSSLFDFVDVELDSAAKAAGAAAAAAAAAGGGDAAAAAAQPPQASLKPGTYNLVAQFPRRVFAEEDSGGKTFEEAGLAGGGGAAFFIEQKAG</sequence>
<dbReference type="CDD" id="cd01767">
    <property type="entry name" value="UBX"/>
    <property type="match status" value="1"/>
</dbReference>
<gene>
    <name evidence="3" type="primary">PLESTBF000381</name>
    <name evidence="3" type="ORF">PLESTB_000765500</name>
</gene>
<reference evidence="3 4" key="1">
    <citation type="journal article" date="2023" name="Commun. Biol.">
        <title>Reorganization of the ancestral sex-determining regions during the evolution of trioecy in Pleodorina starrii.</title>
        <authorList>
            <person name="Takahashi K."/>
            <person name="Suzuki S."/>
            <person name="Kawai-Toyooka H."/>
            <person name="Yamamoto K."/>
            <person name="Hamaji T."/>
            <person name="Ootsuki R."/>
            <person name="Yamaguchi H."/>
            <person name="Kawachi M."/>
            <person name="Higashiyama T."/>
            <person name="Nozaki H."/>
        </authorList>
    </citation>
    <scope>NUCLEOTIDE SEQUENCE [LARGE SCALE GENOMIC DNA]</scope>
    <source>
        <strain evidence="3 4">NIES-4479</strain>
    </source>
</reference>
<evidence type="ECO:0000259" key="2">
    <source>
        <dbReference type="PROSITE" id="PS50033"/>
    </source>
</evidence>
<dbReference type="Gene3D" id="1.10.8.10">
    <property type="entry name" value="DNA helicase RuvA subunit, C-terminal domain"/>
    <property type="match status" value="1"/>
</dbReference>
<accession>A0A9W6BK41</accession>
<dbReference type="SUPFAM" id="SSF54236">
    <property type="entry name" value="Ubiquitin-like"/>
    <property type="match status" value="1"/>
</dbReference>
<dbReference type="InterPro" id="IPR001012">
    <property type="entry name" value="UBX_dom"/>
</dbReference>
<dbReference type="InterPro" id="IPR050730">
    <property type="entry name" value="UBX_domain-protein"/>
</dbReference>
<dbReference type="Gene3D" id="3.10.20.90">
    <property type="entry name" value="Phosphatidylinositol 3-kinase Catalytic Subunit, Chain A, domain 1"/>
    <property type="match status" value="1"/>
</dbReference>
<name>A0A9W6BK41_9CHLO</name>
<dbReference type="PROSITE" id="PS50330">
    <property type="entry name" value="UIM"/>
    <property type="match status" value="1"/>
</dbReference>
<evidence type="ECO:0000313" key="3">
    <source>
        <dbReference type="EMBL" id="GLC53584.1"/>
    </source>
</evidence>
<dbReference type="AlphaFoldDB" id="A0A9W6BK41"/>
<feature type="compositionally biased region" description="Gly residues" evidence="1">
    <location>
        <begin position="116"/>
        <end position="125"/>
    </location>
</feature>
<dbReference type="PANTHER" id="PTHR23322:SF93">
    <property type="entry name" value="UBX DOMAIN-CONTAINING PROTEIN 8"/>
    <property type="match status" value="1"/>
</dbReference>
<feature type="compositionally biased region" description="Gly residues" evidence="1">
    <location>
        <begin position="81"/>
        <end position="90"/>
    </location>
</feature>
<dbReference type="SUPFAM" id="SSF46934">
    <property type="entry name" value="UBA-like"/>
    <property type="match status" value="1"/>
</dbReference>
<dbReference type="GO" id="GO:0043161">
    <property type="term" value="P:proteasome-mediated ubiquitin-dependent protein catabolic process"/>
    <property type="evidence" value="ECO:0007669"/>
    <property type="project" value="TreeGrafter"/>
</dbReference>
<dbReference type="InterPro" id="IPR003903">
    <property type="entry name" value="UIM_dom"/>
</dbReference>
<feature type="compositionally biased region" description="Gly residues" evidence="1">
    <location>
        <begin position="266"/>
        <end position="276"/>
    </location>
</feature>
<protein>
    <recommendedName>
        <fullName evidence="2">UBX domain-containing protein</fullName>
    </recommendedName>
</protein>
<organism evidence="3 4">
    <name type="scientific">Pleodorina starrii</name>
    <dbReference type="NCBI Taxonomy" id="330485"/>
    <lineage>
        <taxon>Eukaryota</taxon>
        <taxon>Viridiplantae</taxon>
        <taxon>Chlorophyta</taxon>
        <taxon>core chlorophytes</taxon>
        <taxon>Chlorophyceae</taxon>
        <taxon>CS clade</taxon>
        <taxon>Chlamydomonadales</taxon>
        <taxon>Volvocaceae</taxon>
        <taxon>Pleodorina</taxon>
    </lineage>
</organism>
<dbReference type="EMBL" id="BRXU01000008">
    <property type="protein sequence ID" value="GLC53584.1"/>
    <property type="molecule type" value="Genomic_DNA"/>
</dbReference>